<keyword evidence="2" id="KW-1185">Reference proteome</keyword>
<gene>
    <name evidence="1" type="ORF">HK100_004707</name>
</gene>
<name>A0AAD5XJ10_9FUNG</name>
<organism evidence="1 2">
    <name type="scientific">Physocladia obscura</name>
    <dbReference type="NCBI Taxonomy" id="109957"/>
    <lineage>
        <taxon>Eukaryota</taxon>
        <taxon>Fungi</taxon>
        <taxon>Fungi incertae sedis</taxon>
        <taxon>Chytridiomycota</taxon>
        <taxon>Chytridiomycota incertae sedis</taxon>
        <taxon>Chytridiomycetes</taxon>
        <taxon>Chytridiales</taxon>
        <taxon>Chytriomycetaceae</taxon>
        <taxon>Physocladia</taxon>
    </lineage>
</organism>
<proteinExistence type="predicted"/>
<dbReference type="Proteomes" id="UP001211907">
    <property type="component" value="Unassembled WGS sequence"/>
</dbReference>
<accession>A0AAD5XJ10</accession>
<dbReference type="EMBL" id="JADGJH010000228">
    <property type="protein sequence ID" value="KAJ3133053.1"/>
    <property type="molecule type" value="Genomic_DNA"/>
</dbReference>
<evidence type="ECO:0000313" key="2">
    <source>
        <dbReference type="Proteomes" id="UP001211907"/>
    </source>
</evidence>
<protein>
    <submittedName>
        <fullName evidence="1">Uncharacterized protein</fullName>
    </submittedName>
</protein>
<comment type="caution">
    <text evidence="1">The sequence shown here is derived from an EMBL/GenBank/DDBJ whole genome shotgun (WGS) entry which is preliminary data.</text>
</comment>
<evidence type="ECO:0000313" key="1">
    <source>
        <dbReference type="EMBL" id="KAJ3133053.1"/>
    </source>
</evidence>
<reference evidence="1" key="1">
    <citation type="submission" date="2020-05" db="EMBL/GenBank/DDBJ databases">
        <title>Phylogenomic resolution of chytrid fungi.</title>
        <authorList>
            <person name="Stajich J.E."/>
            <person name="Amses K."/>
            <person name="Simmons R."/>
            <person name="Seto K."/>
            <person name="Myers J."/>
            <person name="Bonds A."/>
            <person name="Quandt C.A."/>
            <person name="Barry K."/>
            <person name="Liu P."/>
            <person name="Grigoriev I."/>
            <person name="Longcore J.E."/>
            <person name="James T.Y."/>
        </authorList>
    </citation>
    <scope>NUCLEOTIDE SEQUENCE</scope>
    <source>
        <strain evidence="1">JEL0513</strain>
    </source>
</reference>
<dbReference type="AlphaFoldDB" id="A0AAD5XJ10"/>
<sequence>MRDVGNNYHHHSHVAAADISSIQLNVIESFANCLLPKKNNVPATSLSIHTTTPESSITASTAATLVATVGESISQDALGFMRCRLGMLKPVAPYDSGSGPTDRETVDSSVLAAIGEGYRLGVDAGILAESKPEK</sequence>